<gene>
    <name evidence="9" type="ORF">ACFQ3T_12005</name>
</gene>
<dbReference type="Gene3D" id="1.20.1720.10">
    <property type="entry name" value="Multidrug resistance protein D"/>
    <property type="match status" value="1"/>
</dbReference>
<feature type="transmembrane region" description="Helical" evidence="7">
    <location>
        <begin position="232"/>
        <end position="254"/>
    </location>
</feature>
<dbReference type="EMBL" id="JBHTLK010000048">
    <property type="protein sequence ID" value="MFD1147852.1"/>
    <property type="molecule type" value="Genomic_DNA"/>
</dbReference>
<feature type="transmembrane region" description="Helical" evidence="7">
    <location>
        <begin position="372"/>
        <end position="394"/>
    </location>
</feature>
<feature type="transmembrane region" description="Helical" evidence="7">
    <location>
        <begin position="340"/>
        <end position="360"/>
    </location>
</feature>
<feature type="domain" description="Major facilitator superfamily (MFS) profile" evidence="8">
    <location>
        <begin position="18"/>
        <end position="471"/>
    </location>
</feature>
<keyword evidence="10" id="KW-1185">Reference proteome</keyword>
<dbReference type="Gene3D" id="1.20.1250.20">
    <property type="entry name" value="MFS general substrate transporter like domains"/>
    <property type="match status" value="1"/>
</dbReference>
<dbReference type="InterPro" id="IPR020846">
    <property type="entry name" value="MFS_dom"/>
</dbReference>
<evidence type="ECO:0000259" key="8">
    <source>
        <dbReference type="PROSITE" id="PS50850"/>
    </source>
</evidence>
<evidence type="ECO:0000256" key="1">
    <source>
        <dbReference type="ARBA" id="ARBA00004651"/>
    </source>
</evidence>
<feature type="transmembrane region" description="Helical" evidence="7">
    <location>
        <begin position="302"/>
        <end position="328"/>
    </location>
</feature>
<feature type="transmembrane region" description="Helical" evidence="7">
    <location>
        <begin position="144"/>
        <end position="165"/>
    </location>
</feature>
<proteinExistence type="predicted"/>
<evidence type="ECO:0000256" key="7">
    <source>
        <dbReference type="SAM" id="Phobius"/>
    </source>
</evidence>
<sequence length="488" mass="49886">MSSTPSAPPGTAGRLGWAIAPLAFAQLIVSLDIYIVFVAMPEMGTELGFSAQNLQWVVSAYAVAFGGFLLLGGRAADLFGKRRMFMVALALYGFSSLLGGFAGDPLTIIIVRAVQGLGGALLFPTTLSLVNTLFEEGRSRNRALAIWGGAGASGLTLGSLLGGVLTGAFGWASVFFVNVPLAAAIALSALFLIPADKARPAGKRTFDLPGALTVTAGVTLIVFVLVQGPESGWFAAPIVICAVLGVLLLVAFTVIESKTADPLMPLRLFGNRSLVTAMAITFTFMGTFGTLPYFLTVFFQDVFGYTALVTGAAFLTQAVAIAVGTQVGERMTSRSGTRPSLLTGFVVGGVGTVVLGFGIVADGSYWGVVPGLVVMGVGQGIAWTAMWIAAAAGVAQDEQGIASGMASTTQQTGYAVGLAIFVAIANAGTRGLSGDALRVAVSDGIQLAFYITGIAALAGAVIALTLPKQVARAGVAQAEPDAVPSRQQ</sequence>
<protein>
    <submittedName>
        <fullName evidence="9">MFS transporter</fullName>
    </submittedName>
</protein>
<feature type="transmembrane region" description="Helical" evidence="7">
    <location>
        <begin position="274"/>
        <end position="296"/>
    </location>
</feature>
<evidence type="ECO:0000313" key="10">
    <source>
        <dbReference type="Proteomes" id="UP001597168"/>
    </source>
</evidence>
<comment type="subcellular location">
    <subcellularLocation>
        <location evidence="1">Cell membrane</location>
        <topology evidence="1">Multi-pass membrane protein</topology>
    </subcellularLocation>
</comment>
<keyword evidence="5 7" id="KW-1133">Transmembrane helix</keyword>
<feature type="transmembrane region" description="Helical" evidence="7">
    <location>
        <begin position="414"/>
        <end position="433"/>
    </location>
</feature>
<keyword evidence="6 7" id="KW-0472">Membrane</keyword>
<dbReference type="CDD" id="cd17321">
    <property type="entry name" value="MFS_MMR_MDR_like"/>
    <property type="match status" value="1"/>
</dbReference>
<keyword evidence="3" id="KW-1003">Cell membrane</keyword>
<dbReference type="PANTHER" id="PTHR42718:SF46">
    <property type="entry name" value="BLR6921 PROTEIN"/>
    <property type="match status" value="1"/>
</dbReference>
<accession>A0ABW3QSQ9</accession>
<evidence type="ECO:0000256" key="4">
    <source>
        <dbReference type="ARBA" id="ARBA00022692"/>
    </source>
</evidence>
<dbReference type="PANTHER" id="PTHR42718">
    <property type="entry name" value="MAJOR FACILITATOR SUPERFAMILY MULTIDRUG TRANSPORTER MFSC"/>
    <property type="match status" value="1"/>
</dbReference>
<dbReference type="Proteomes" id="UP001597168">
    <property type="component" value="Unassembled WGS sequence"/>
</dbReference>
<keyword evidence="2" id="KW-0813">Transport</keyword>
<reference evidence="10" key="1">
    <citation type="journal article" date="2019" name="Int. J. Syst. Evol. Microbiol.">
        <title>The Global Catalogue of Microorganisms (GCM) 10K type strain sequencing project: providing services to taxonomists for standard genome sequencing and annotation.</title>
        <authorList>
            <consortium name="The Broad Institute Genomics Platform"/>
            <consortium name="The Broad Institute Genome Sequencing Center for Infectious Disease"/>
            <person name="Wu L."/>
            <person name="Ma J."/>
        </authorList>
    </citation>
    <scope>NUCLEOTIDE SEQUENCE [LARGE SCALE GENOMIC DNA]</scope>
    <source>
        <strain evidence="10">CCUG 60214</strain>
    </source>
</reference>
<keyword evidence="4 7" id="KW-0812">Transmembrane</keyword>
<feature type="transmembrane region" description="Helical" evidence="7">
    <location>
        <begin position="53"/>
        <end position="72"/>
    </location>
</feature>
<feature type="transmembrane region" description="Helical" evidence="7">
    <location>
        <begin position="445"/>
        <end position="466"/>
    </location>
</feature>
<dbReference type="RefSeq" id="WP_380723314.1">
    <property type="nucleotide sequence ID" value="NZ_JBHTLK010000048.1"/>
</dbReference>
<evidence type="ECO:0000256" key="2">
    <source>
        <dbReference type="ARBA" id="ARBA00022448"/>
    </source>
</evidence>
<dbReference type="Pfam" id="PF07690">
    <property type="entry name" value="MFS_1"/>
    <property type="match status" value="1"/>
</dbReference>
<feature type="transmembrane region" description="Helical" evidence="7">
    <location>
        <begin position="109"/>
        <end position="132"/>
    </location>
</feature>
<comment type="caution">
    <text evidence="9">The sequence shown here is derived from an EMBL/GenBank/DDBJ whole genome shotgun (WGS) entry which is preliminary data.</text>
</comment>
<dbReference type="InterPro" id="IPR011701">
    <property type="entry name" value="MFS"/>
</dbReference>
<feature type="transmembrane region" description="Helical" evidence="7">
    <location>
        <begin position="205"/>
        <end position="226"/>
    </location>
</feature>
<feature type="transmembrane region" description="Helical" evidence="7">
    <location>
        <begin position="84"/>
        <end position="103"/>
    </location>
</feature>
<feature type="transmembrane region" description="Helical" evidence="7">
    <location>
        <begin position="171"/>
        <end position="193"/>
    </location>
</feature>
<evidence type="ECO:0000313" key="9">
    <source>
        <dbReference type="EMBL" id="MFD1147852.1"/>
    </source>
</evidence>
<evidence type="ECO:0000256" key="6">
    <source>
        <dbReference type="ARBA" id="ARBA00023136"/>
    </source>
</evidence>
<dbReference type="InterPro" id="IPR036259">
    <property type="entry name" value="MFS_trans_sf"/>
</dbReference>
<organism evidence="9 10">
    <name type="scientific">Saccharothrix hoggarensis</name>
    <dbReference type="NCBI Taxonomy" id="913853"/>
    <lineage>
        <taxon>Bacteria</taxon>
        <taxon>Bacillati</taxon>
        <taxon>Actinomycetota</taxon>
        <taxon>Actinomycetes</taxon>
        <taxon>Pseudonocardiales</taxon>
        <taxon>Pseudonocardiaceae</taxon>
        <taxon>Saccharothrix</taxon>
    </lineage>
</organism>
<dbReference type="SUPFAM" id="SSF103473">
    <property type="entry name" value="MFS general substrate transporter"/>
    <property type="match status" value="1"/>
</dbReference>
<evidence type="ECO:0000256" key="3">
    <source>
        <dbReference type="ARBA" id="ARBA00022475"/>
    </source>
</evidence>
<name>A0ABW3QSQ9_9PSEU</name>
<feature type="transmembrane region" description="Helical" evidence="7">
    <location>
        <begin position="15"/>
        <end position="41"/>
    </location>
</feature>
<dbReference type="PROSITE" id="PS50850">
    <property type="entry name" value="MFS"/>
    <property type="match status" value="1"/>
</dbReference>
<evidence type="ECO:0000256" key="5">
    <source>
        <dbReference type="ARBA" id="ARBA00022989"/>
    </source>
</evidence>